<dbReference type="InterPro" id="IPR049241">
    <property type="entry name" value="DUF6876"/>
</dbReference>
<dbReference type="OrthoDB" id="1255124at2"/>
<dbReference type="AlphaFoldDB" id="A0A2G1VXK7"/>
<name>A0A2G1VXK7_9BACT</name>
<keyword evidence="3" id="KW-1185">Reference proteome</keyword>
<sequence>MAVAWHVQPKQKEKLMGTLTDQELNQFTGDLVRYRHQLNRSVIYTPGVRHMAEKGAAYWLIDAIVSHFNSPAFNRAAARDYRIETMHFWTFEKGHGTTGQLVARADGPEEPFLVQNIDYTDFPLETINIWAAFDGEHWTLYLPSEH</sequence>
<dbReference type="Pfam" id="PF21781">
    <property type="entry name" value="DUF6876"/>
    <property type="match status" value="1"/>
</dbReference>
<gene>
    <name evidence="2" type="ORF">CEE69_30845</name>
</gene>
<protein>
    <recommendedName>
        <fullName evidence="1">DUF6876 domain-containing protein</fullName>
    </recommendedName>
</protein>
<comment type="caution">
    <text evidence="2">The sequence shown here is derived from an EMBL/GenBank/DDBJ whole genome shotgun (WGS) entry which is preliminary data.</text>
</comment>
<organism evidence="2 3">
    <name type="scientific">Rhodopirellula bahusiensis</name>
    <dbReference type="NCBI Taxonomy" id="2014065"/>
    <lineage>
        <taxon>Bacteria</taxon>
        <taxon>Pseudomonadati</taxon>
        <taxon>Planctomycetota</taxon>
        <taxon>Planctomycetia</taxon>
        <taxon>Pirellulales</taxon>
        <taxon>Pirellulaceae</taxon>
        <taxon>Rhodopirellula</taxon>
    </lineage>
</organism>
<evidence type="ECO:0000259" key="1">
    <source>
        <dbReference type="Pfam" id="PF21781"/>
    </source>
</evidence>
<reference evidence="2 3" key="1">
    <citation type="submission" date="2017-06" db="EMBL/GenBank/DDBJ databases">
        <title>Description of Rhodopirellula bahusiensis sp. nov.</title>
        <authorList>
            <person name="Kizina J."/>
            <person name="Harder J."/>
        </authorList>
    </citation>
    <scope>NUCLEOTIDE SEQUENCE [LARGE SCALE GENOMIC DNA]</scope>
    <source>
        <strain evidence="2 3">SWK21</strain>
    </source>
</reference>
<dbReference type="Proteomes" id="UP000225740">
    <property type="component" value="Unassembled WGS sequence"/>
</dbReference>
<dbReference type="EMBL" id="NIZW01000048">
    <property type="protein sequence ID" value="PHQ31508.1"/>
    <property type="molecule type" value="Genomic_DNA"/>
</dbReference>
<accession>A0A2G1VXK7</accession>
<feature type="domain" description="DUF6876" evidence="1">
    <location>
        <begin position="19"/>
        <end position="146"/>
    </location>
</feature>
<evidence type="ECO:0000313" key="3">
    <source>
        <dbReference type="Proteomes" id="UP000225740"/>
    </source>
</evidence>
<evidence type="ECO:0000313" key="2">
    <source>
        <dbReference type="EMBL" id="PHQ31508.1"/>
    </source>
</evidence>
<proteinExistence type="predicted"/>